<feature type="repeat" description="ANK" evidence="3">
    <location>
        <begin position="155"/>
        <end position="187"/>
    </location>
</feature>
<dbReference type="PROSITE" id="PS50088">
    <property type="entry name" value="ANK_REPEAT"/>
    <property type="match status" value="3"/>
</dbReference>
<evidence type="ECO:0000313" key="6">
    <source>
        <dbReference type="Proteomes" id="UP001287286"/>
    </source>
</evidence>
<dbReference type="Gene3D" id="1.25.40.20">
    <property type="entry name" value="Ankyrin repeat-containing domain"/>
    <property type="match status" value="3"/>
</dbReference>
<dbReference type="Pfam" id="PF00023">
    <property type="entry name" value="Ank"/>
    <property type="match status" value="2"/>
</dbReference>
<dbReference type="PROSITE" id="PS50297">
    <property type="entry name" value="ANK_REP_REGION"/>
    <property type="match status" value="2"/>
</dbReference>
<feature type="repeat" description="ANK" evidence="3">
    <location>
        <begin position="353"/>
        <end position="385"/>
    </location>
</feature>
<dbReference type="Proteomes" id="UP001287286">
    <property type="component" value="Unassembled WGS sequence"/>
</dbReference>
<dbReference type="PANTHER" id="PTHR24198">
    <property type="entry name" value="ANKYRIN REPEAT AND PROTEIN KINASE DOMAIN-CONTAINING PROTEIN"/>
    <property type="match status" value="1"/>
</dbReference>
<dbReference type="InterPro" id="IPR002110">
    <property type="entry name" value="Ankyrin_rpt"/>
</dbReference>
<evidence type="ECO:0000256" key="3">
    <source>
        <dbReference type="PROSITE-ProRule" id="PRU00023"/>
    </source>
</evidence>
<feature type="compositionally biased region" description="Polar residues" evidence="4">
    <location>
        <begin position="35"/>
        <end position="44"/>
    </location>
</feature>
<keyword evidence="1" id="KW-0677">Repeat</keyword>
<feature type="compositionally biased region" description="Acidic residues" evidence="4">
    <location>
        <begin position="48"/>
        <end position="58"/>
    </location>
</feature>
<gene>
    <name evidence="5" type="ORF">Purlil1_1494</name>
</gene>
<proteinExistence type="predicted"/>
<sequence>MLDIKRQQTAMKSPLPRDIISTLPSEIIALIITQLAPNPSSSQKDNSDEYPDEDPSDDDLPRAEADVLSRSREAAAEQRQREGAQGQHRRALHRLTRVRPFMREAERALWMAYAPSALYYAVCANDKRLADRCFSTVNLARLKLGRKFAHGVRLNRGTILHVAVMAGNAHAVRLLLSHGADIEARGHFVSRPPYTIYTDLSWNTKITPLGLSLVLGRARVSKLLLDRGASHEVGFPALRPLVPGAVMGFQALHSASMGSDRKALARLLQTPSIGLDDMSQSNLTPLHWALFHVIRVDHLQMLLEAGANPIMNPNVAEPLLHFLVQFRATKEDLGAAINLLVRHGVDINARNADNHTALVGAVRETNLPCVQALVENGADVNDVVKEDSPLWWCLAIHRADNSGVYSTKRLTRETVAIVELLLKHGLDEDPQALFLGILMANIGDDAKGLLMRLASRFTFSPAWLSLTFTRVGCQPSFYTNRGLFFLMDHFVPTDDSTLDECNLFTGLMGTQAASHPNFHRVMGPSFDVNAPLKGPNWDAELAVPPIVALTGSENYYHDTSRHTLEALLRRGANPQATNELGQNCLLAYITSHIRSRSLVFEKSDADINGSLCALVHMLAEHGFDFTSADIQGNTALHLIGMARWADRHVSCVDLLIQLGASASQRNNEGLTPIDVYIGAMQRQFMYIDGSFGRALAATLPDEERRHADGRLAGVMTMVRKKQRIKRNSIEHNR</sequence>
<evidence type="ECO:0008006" key="7">
    <source>
        <dbReference type="Google" id="ProtNLM"/>
    </source>
</evidence>
<dbReference type="EMBL" id="JAWRVI010000004">
    <property type="protein sequence ID" value="KAK4094003.1"/>
    <property type="molecule type" value="Genomic_DNA"/>
</dbReference>
<keyword evidence="2 3" id="KW-0040">ANK repeat</keyword>
<dbReference type="PANTHER" id="PTHR24198:SF165">
    <property type="entry name" value="ANKYRIN REPEAT-CONTAINING PROTEIN-RELATED"/>
    <property type="match status" value="1"/>
</dbReference>
<dbReference type="SUPFAM" id="SSF48403">
    <property type="entry name" value="Ankyrin repeat"/>
    <property type="match status" value="2"/>
</dbReference>
<keyword evidence="6" id="KW-1185">Reference proteome</keyword>
<evidence type="ECO:0000256" key="4">
    <source>
        <dbReference type="SAM" id="MobiDB-lite"/>
    </source>
</evidence>
<evidence type="ECO:0000256" key="1">
    <source>
        <dbReference type="ARBA" id="ARBA00022737"/>
    </source>
</evidence>
<protein>
    <recommendedName>
        <fullName evidence="7">Ankyrin repeats (3 copies) domain-containing protein</fullName>
    </recommendedName>
</protein>
<accession>A0ABR0CC64</accession>
<reference evidence="5 6" key="1">
    <citation type="journal article" date="2024" name="Microbiol. Resour. Announc.">
        <title>Genome annotations for the ascomycete fungi Trichoderma harzianum, Trichoderma aggressivum, and Purpureocillium lilacinum.</title>
        <authorList>
            <person name="Beijen E.P.W."/>
            <person name="Ohm R.A."/>
        </authorList>
    </citation>
    <scope>NUCLEOTIDE SEQUENCE [LARGE SCALE GENOMIC DNA]</scope>
    <source>
        <strain evidence="5 6">CBS 150709</strain>
    </source>
</reference>
<organism evidence="5 6">
    <name type="scientific">Purpureocillium lilacinum</name>
    <name type="common">Paecilomyces lilacinus</name>
    <dbReference type="NCBI Taxonomy" id="33203"/>
    <lineage>
        <taxon>Eukaryota</taxon>
        <taxon>Fungi</taxon>
        <taxon>Dikarya</taxon>
        <taxon>Ascomycota</taxon>
        <taxon>Pezizomycotina</taxon>
        <taxon>Sordariomycetes</taxon>
        <taxon>Hypocreomycetidae</taxon>
        <taxon>Hypocreales</taxon>
        <taxon>Ophiocordycipitaceae</taxon>
        <taxon>Purpureocillium</taxon>
    </lineage>
</organism>
<feature type="region of interest" description="Disordered" evidence="4">
    <location>
        <begin position="34"/>
        <end position="91"/>
    </location>
</feature>
<comment type="caution">
    <text evidence="5">The sequence shown here is derived from an EMBL/GenBank/DDBJ whole genome shotgun (WGS) entry which is preliminary data.</text>
</comment>
<feature type="compositionally biased region" description="Basic and acidic residues" evidence="4">
    <location>
        <begin position="59"/>
        <end position="82"/>
    </location>
</feature>
<evidence type="ECO:0000256" key="2">
    <source>
        <dbReference type="ARBA" id="ARBA00023043"/>
    </source>
</evidence>
<feature type="repeat" description="ANK" evidence="3">
    <location>
        <begin position="631"/>
        <end position="667"/>
    </location>
</feature>
<dbReference type="InterPro" id="IPR036770">
    <property type="entry name" value="Ankyrin_rpt-contain_sf"/>
</dbReference>
<evidence type="ECO:0000313" key="5">
    <source>
        <dbReference type="EMBL" id="KAK4094003.1"/>
    </source>
</evidence>
<name>A0ABR0CC64_PURLI</name>
<dbReference type="SMART" id="SM00248">
    <property type="entry name" value="ANK"/>
    <property type="match status" value="7"/>
</dbReference>